<accession>A0A507C3X8</accession>
<dbReference type="Gene3D" id="2.30.29.30">
    <property type="entry name" value="Pleckstrin-homology domain (PH domain)/Phosphotyrosine-binding domain (PTB)"/>
    <property type="match status" value="3"/>
</dbReference>
<keyword evidence="3 10" id="KW-0328">Glycosyltransferase</keyword>
<dbReference type="Gene3D" id="3.40.50.2000">
    <property type="entry name" value="Glycogen Phosphorylase B"/>
    <property type="match status" value="2"/>
</dbReference>
<dbReference type="GeneID" id="42002810"/>
<feature type="compositionally biased region" description="Polar residues" evidence="8">
    <location>
        <begin position="1217"/>
        <end position="1226"/>
    </location>
</feature>
<dbReference type="InterPro" id="IPR002213">
    <property type="entry name" value="UDP_glucos_trans"/>
</dbReference>
<evidence type="ECO:0000256" key="4">
    <source>
        <dbReference type="ARBA" id="ARBA00022679"/>
    </source>
</evidence>
<dbReference type="EC" id="2.4.1.173" evidence="2"/>
<dbReference type="InterPro" id="IPR004182">
    <property type="entry name" value="GRAM"/>
</dbReference>
<dbReference type="SMART" id="SM00568">
    <property type="entry name" value="GRAM"/>
    <property type="match status" value="2"/>
</dbReference>
<dbReference type="InterPro" id="IPR010610">
    <property type="entry name" value="EryCIII-like_C"/>
</dbReference>
<dbReference type="Pfam" id="PF00169">
    <property type="entry name" value="PH"/>
    <property type="match status" value="1"/>
</dbReference>
<evidence type="ECO:0000313" key="11">
    <source>
        <dbReference type="Proteomes" id="UP000319731"/>
    </source>
</evidence>
<feature type="compositionally biased region" description="Polar residues" evidence="8">
    <location>
        <begin position="409"/>
        <end position="418"/>
    </location>
</feature>
<dbReference type="InterPro" id="IPR050426">
    <property type="entry name" value="Glycosyltransferase_28"/>
</dbReference>
<dbReference type="Pfam" id="PF02893">
    <property type="entry name" value="GRAM"/>
    <property type="match status" value="1"/>
</dbReference>
<dbReference type="InterPro" id="IPR001849">
    <property type="entry name" value="PH_domain"/>
</dbReference>
<dbReference type="EMBL" id="QEAO01000005">
    <property type="protein sequence ID" value="TPX36240.1"/>
    <property type="molecule type" value="Genomic_DNA"/>
</dbReference>
<dbReference type="RefSeq" id="XP_031026553.1">
    <property type="nucleotide sequence ID" value="XM_031167513.1"/>
</dbReference>
<evidence type="ECO:0000256" key="8">
    <source>
        <dbReference type="SAM" id="MobiDB-lite"/>
    </source>
</evidence>
<dbReference type="GO" id="GO:0016125">
    <property type="term" value="P:sterol metabolic process"/>
    <property type="evidence" value="ECO:0007669"/>
    <property type="project" value="TreeGrafter"/>
</dbReference>
<sequence length="1295" mass="143357">MNVDEGIPAPKQDVLPYDPVGPVVVGSNKNGVTNDDRYLDQELAYGNTIFTFARQALRLAELEEDEEGRRQESESEKTGSLDSNSTGRRHPTLNSLKDKIPDDFEARRKASFVSTKSALGRRALDSLARGSTTLSLMPVRRNTILDKPTTEAPLSDDEGEGDDSSVEDLEADNNVVSERIKVAFDLPVLEAFKGEFACWLSRSVLLKGYMFITTGHMCFYTSLPRDQSVVRKSGYLSKRSLSAPTYYTYWFVLKEDVLTFYANSTDIYFPFGSIDMKKVIDITTSASRKNGFKIETPARKYHLTADTDIAVQEWIHALQASMFRAKNEADDVRIVLPFANITDMQLNTTSAGVDSIRIRVSDDDVAEEAYYFTFFNDIRFAYDTLHTIWQEVHREIKTIRGKAKPVSTMYDSTASSSLPPKPESPTRDLRPPTPSSALSQSSPRPKSSNPFVALSAALPPSAITNGSLSPSNVLGKIPRVFHRRSQSDMHASKTNSEASAAADLFNNVQSVTSPSADSVMSSSTSPSLSSSPDRERPNPLGSQTSLPLVSVDSPPPGTERPPSPQKHGSSSSWGSWATPFSAGHRKTPSDVGLQYLSDYSRDFGLTDKRREEFVRTFGLPESEELHGTALCYFERIIPRLGRMFISELHLCFNSNIIGPKMMIPLSDVVTVKKEKARMSGLLYHSILVKTKDQQEFIFAFHSSESCDLICQVLNPKIVGHVAAIEPEMRTAERRKSVELIRKQVSVLKDLQHDEHSKSSLTDEELNALPPVITEVARESPKPMHITCLTIGTRGDVQPYIALAKRLKGDGHTVRIATHLEYKGWIEDHGLEFGEVKGDPAALIALCVDNGMFSVSFMREGLSHFRGWFDELLISGYEACAGTELIIQSPTAFSGLHIAEAMQIPYFSAFPMPWTKTRAYPHPFSVPEIHMGGSYNYMTYSAIDTVMWMFMQYQVNAWRKKTLDRPPVGSLDLSEFPFLYSFSPSVVPHPPDWPDTTHICGYWFLDNPDLTWKAPQDLLDFLQGDTKPVYIGFGSIVVPDPDEMTTIIIEAVKKSGVKAILSKGWSARPVEGKVGSPTKGGEEVYPDCIYPVSSVPHDWLFPQLAGVVHHGGAGTAAAGLRAGVPTLIKPFFGDQFFWADRLTELGVGVSIRKLTVDKLAEALITITTDTKMAEKAKVLGAKIRREDGVGRAVEYIYRDLELSRRRIIKLHADVGHPSVSNNTTRPSTPIEGRPLSPANGSSEALPYVASPPSKRRSEDGSMPYSNGRGATVLPRNMDRSTKSRPSSWHTLPLPPA</sequence>
<protein>
    <recommendedName>
        <fullName evidence="2">sterol 3beta-glucosyltransferase</fullName>
        <ecNumber evidence="2">2.4.1.173</ecNumber>
    </recommendedName>
    <alternativeName>
        <fullName evidence="5">Autophagy-related protein 26</fullName>
    </alternativeName>
</protein>
<dbReference type="SUPFAM" id="SSF53756">
    <property type="entry name" value="UDP-Glycosyltransferase/glycogen phosphorylase"/>
    <property type="match status" value="1"/>
</dbReference>
<evidence type="ECO:0000256" key="2">
    <source>
        <dbReference type="ARBA" id="ARBA00012650"/>
    </source>
</evidence>
<dbReference type="SMART" id="SM00233">
    <property type="entry name" value="PH"/>
    <property type="match status" value="2"/>
</dbReference>
<evidence type="ECO:0000256" key="1">
    <source>
        <dbReference type="ARBA" id="ARBA00006962"/>
    </source>
</evidence>
<comment type="catalytic activity">
    <reaction evidence="7">
        <text>a sterol + UDP-alpha-D-glucose = a sterol 3-beta-D-glucoside + UDP + H(+)</text>
        <dbReference type="Rhea" id="RHEA:22724"/>
        <dbReference type="ChEBI" id="CHEBI:15378"/>
        <dbReference type="ChEBI" id="CHEBI:15889"/>
        <dbReference type="ChEBI" id="CHEBI:37424"/>
        <dbReference type="ChEBI" id="CHEBI:58223"/>
        <dbReference type="ChEBI" id="CHEBI:58885"/>
        <dbReference type="EC" id="2.4.1.173"/>
    </reaction>
    <physiologicalReaction direction="left-to-right" evidence="7">
        <dbReference type="Rhea" id="RHEA:22725"/>
    </physiologicalReaction>
</comment>
<evidence type="ECO:0000259" key="9">
    <source>
        <dbReference type="PROSITE" id="PS50003"/>
    </source>
</evidence>
<feature type="compositionally biased region" description="Pro residues" evidence="8">
    <location>
        <begin position="553"/>
        <end position="564"/>
    </location>
</feature>
<dbReference type="FunFam" id="3.40.50.2000:FF:000009">
    <property type="entry name" value="Sterol 3-beta-glucosyltransferase UGT80A2"/>
    <property type="match status" value="1"/>
</dbReference>
<dbReference type="FunFam" id="3.40.50.2000:FF:000029">
    <property type="entry name" value="Sterol 3-beta-glucosyltransferase"/>
    <property type="match status" value="1"/>
</dbReference>
<organism evidence="10 11">
    <name type="scientific">Synchytrium microbalum</name>
    <dbReference type="NCBI Taxonomy" id="1806994"/>
    <lineage>
        <taxon>Eukaryota</taxon>
        <taxon>Fungi</taxon>
        <taxon>Fungi incertae sedis</taxon>
        <taxon>Chytridiomycota</taxon>
        <taxon>Chytridiomycota incertae sedis</taxon>
        <taxon>Chytridiomycetes</taxon>
        <taxon>Synchytriales</taxon>
        <taxon>Synchytriaceae</taxon>
        <taxon>Synchytrium</taxon>
    </lineage>
</organism>
<dbReference type="CDD" id="cd03784">
    <property type="entry name" value="GT1_Gtf-like"/>
    <property type="match status" value="1"/>
</dbReference>
<feature type="region of interest" description="Disordered" evidence="8">
    <location>
        <begin position="145"/>
        <end position="166"/>
    </location>
</feature>
<dbReference type="Pfam" id="PF03033">
    <property type="entry name" value="Glyco_transf_28"/>
    <property type="match status" value="1"/>
</dbReference>
<comment type="catalytic activity">
    <reaction evidence="6">
        <text>ergosterol + UDP-alpha-D-glucose = ergosteryl 3-beta-D-glucoside + UDP + H(+)</text>
        <dbReference type="Rhea" id="RHEA:61836"/>
        <dbReference type="ChEBI" id="CHEBI:15378"/>
        <dbReference type="ChEBI" id="CHEBI:16933"/>
        <dbReference type="ChEBI" id="CHEBI:52973"/>
        <dbReference type="ChEBI" id="CHEBI:58223"/>
        <dbReference type="ChEBI" id="CHEBI:58885"/>
    </reaction>
    <physiologicalReaction direction="left-to-right" evidence="6">
        <dbReference type="Rhea" id="RHEA:61837"/>
    </physiologicalReaction>
</comment>
<evidence type="ECO:0000256" key="7">
    <source>
        <dbReference type="ARBA" id="ARBA00049453"/>
    </source>
</evidence>
<dbReference type="PANTHER" id="PTHR48050">
    <property type="entry name" value="STEROL 3-BETA-GLUCOSYLTRANSFERASE"/>
    <property type="match status" value="1"/>
</dbReference>
<feature type="compositionally biased region" description="Polar residues" evidence="8">
    <location>
        <begin position="435"/>
        <end position="450"/>
    </location>
</feature>
<feature type="domain" description="PH" evidence="9">
    <location>
        <begin position="229"/>
        <end position="323"/>
    </location>
</feature>
<dbReference type="SUPFAM" id="SSF50729">
    <property type="entry name" value="PH domain-like"/>
    <property type="match status" value="1"/>
</dbReference>
<dbReference type="PROSITE" id="PS50003">
    <property type="entry name" value="PH_DOMAIN"/>
    <property type="match status" value="1"/>
</dbReference>
<evidence type="ECO:0000256" key="6">
    <source>
        <dbReference type="ARBA" id="ARBA00047886"/>
    </source>
</evidence>
<proteinExistence type="inferred from homology"/>
<dbReference type="GO" id="GO:0016906">
    <property type="term" value="F:sterol 3-beta-glucosyltransferase activity"/>
    <property type="evidence" value="ECO:0007669"/>
    <property type="project" value="UniProtKB-EC"/>
</dbReference>
<keyword evidence="11" id="KW-1185">Reference proteome</keyword>
<dbReference type="STRING" id="1806994.A0A507C3X8"/>
<dbReference type="InterPro" id="IPR004276">
    <property type="entry name" value="GlycoTrans_28_N"/>
</dbReference>
<feature type="compositionally biased region" description="Basic and acidic residues" evidence="8">
    <location>
        <begin position="67"/>
        <end position="79"/>
    </location>
</feature>
<evidence type="ECO:0000313" key="10">
    <source>
        <dbReference type="EMBL" id="TPX36240.1"/>
    </source>
</evidence>
<keyword evidence="4 10" id="KW-0808">Transferase</keyword>
<feature type="compositionally biased region" description="Polar residues" evidence="8">
    <location>
        <begin position="566"/>
        <end position="575"/>
    </location>
</feature>
<feature type="region of interest" description="Disordered" evidence="8">
    <location>
        <begin position="1214"/>
        <end position="1295"/>
    </location>
</feature>
<gene>
    <name evidence="10" type="ORF">SmJEL517_g01585</name>
</gene>
<evidence type="ECO:0000256" key="5">
    <source>
        <dbReference type="ARBA" id="ARBA00029843"/>
    </source>
</evidence>
<dbReference type="GO" id="GO:0005975">
    <property type="term" value="P:carbohydrate metabolic process"/>
    <property type="evidence" value="ECO:0007669"/>
    <property type="project" value="InterPro"/>
</dbReference>
<feature type="compositionally biased region" description="Low complexity" evidence="8">
    <location>
        <begin position="512"/>
        <end position="531"/>
    </location>
</feature>
<feature type="region of interest" description="Disordered" evidence="8">
    <location>
        <begin position="512"/>
        <end position="579"/>
    </location>
</feature>
<feature type="region of interest" description="Disordered" evidence="8">
    <location>
        <begin position="63"/>
        <end position="100"/>
    </location>
</feature>
<feature type="compositionally biased region" description="Acidic residues" evidence="8">
    <location>
        <begin position="154"/>
        <end position="166"/>
    </location>
</feature>
<dbReference type="PANTHER" id="PTHR48050:SF25">
    <property type="entry name" value="STEROL 3-BETA-GLUCOSYLTRANSFERASE"/>
    <property type="match status" value="1"/>
</dbReference>
<reference evidence="10 11" key="1">
    <citation type="journal article" date="2019" name="Sci. Rep.">
        <title>Comparative genomics of chytrid fungi reveal insights into the obligate biotrophic and pathogenic lifestyle of Synchytrium endobioticum.</title>
        <authorList>
            <person name="van de Vossenberg B.T.L.H."/>
            <person name="Warris S."/>
            <person name="Nguyen H.D.T."/>
            <person name="van Gent-Pelzer M.P.E."/>
            <person name="Joly D.L."/>
            <person name="van de Geest H.C."/>
            <person name="Bonants P.J.M."/>
            <person name="Smith D.S."/>
            <person name="Levesque C.A."/>
            <person name="van der Lee T.A.J."/>
        </authorList>
    </citation>
    <scope>NUCLEOTIDE SEQUENCE [LARGE SCALE GENOMIC DNA]</scope>
    <source>
        <strain evidence="10 11">JEL517</strain>
    </source>
</reference>
<dbReference type="Pfam" id="PF06722">
    <property type="entry name" value="EryCIII-like_C"/>
    <property type="match status" value="1"/>
</dbReference>
<name>A0A507C3X8_9FUNG</name>
<evidence type="ECO:0000256" key="3">
    <source>
        <dbReference type="ARBA" id="ARBA00022676"/>
    </source>
</evidence>
<comment type="similarity">
    <text evidence="1">Belongs to the glycosyltransferase 28 family.</text>
</comment>
<feature type="region of interest" description="Disordered" evidence="8">
    <location>
        <begin position="403"/>
        <end position="452"/>
    </location>
</feature>
<dbReference type="InterPro" id="IPR011993">
    <property type="entry name" value="PH-like_dom_sf"/>
</dbReference>
<dbReference type="Proteomes" id="UP000319731">
    <property type="component" value="Unassembled WGS sequence"/>
</dbReference>
<dbReference type="OrthoDB" id="10261837at2759"/>
<comment type="caution">
    <text evidence="10">The sequence shown here is derived from an EMBL/GenBank/DDBJ whole genome shotgun (WGS) entry which is preliminary data.</text>
</comment>